<feature type="chain" id="PRO_5046976326" evidence="1">
    <location>
        <begin position="29"/>
        <end position="262"/>
    </location>
</feature>
<feature type="signal peptide" evidence="1">
    <location>
        <begin position="1"/>
        <end position="28"/>
    </location>
</feature>
<gene>
    <name evidence="3" type="ORF">H9C73_04135</name>
</gene>
<dbReference type="EMBL" id="JACVEW010000004">
    <property type="protein sequence ID" value="MBP0047913.1"/>
    <property type="molecule type" value="Genomic_DNA"/>
</dbReference>
<dbReference type="Proteomes" id="UP000810171">
    <property type="component" value="Unassembled WGS sequence"/>
</dbReference>
<comment type="caution">
    <text evidence="3">The sequence shown here is derived from an EMBL/GenBank/DDBJ whole genome shotgun (WGS) entry which is preliminary data.</text>
</comment>
<keyword evidence="3" id="KW-0449">Lipoprotein</keyword>
<feature type="domain" description="DUF306" evidence="2">
    <location>
        <begin position="149"/>
        <end position="255"/>
    </location>
</feature>
<keyword evidence="4" id="KW-1185">Reference proteome</keyword>
<protein>
    <submittedName>
        <fullName evidence="3">YbaY family lipoprotein</fullName>
    </submittedName>
</protein>
<sequence length="262" mass="29137">MFLHRRGYLTSVLAATLLLQGCSVLENAVPTPDIQVAGQALYRERMQLPPDATVEIRLEDVSRADAAAELLAQRHLEAPGAPPYDFRFSLDPDQFTPGHRYSLRASIRQDGRLLFTTDQHYPVPADKSSSHQLIMKQVQTEAAPAPRAGLINTYWKLVQLNGQPVQAEDGQREPHLTLRPDGRLQGHSGCNQFMGQYRLTANSLQLGPIAGTLRACATGAKTEQTLLQLLQGEVHWSIQQDELRLQDSTDAFSARFKAVYLQ</sequence>
<evidence type="ECO:0000256" key="1">
    <source>
        <dbReference type="SAM" id="SignalP"/>
    </source>
</evidence>
<accession>A0ABS3Z890</accession>
<name>A0ABS3Z890_9GAMM</name>
<evidence type="ECO:0000313" key="4">
    <source>
        <dbReference type="Proteomes" id="UP000810171"/>
    </source>
</evidence>
<dbReference type="Pfam" id="PF09619">
    <property type="entry name" value="YscW"/>
    <property type="match status" value="1"/>
</dbReference>
<dbReference type="PANTHER" id="PTHR38013">
    <property type="entry name" value="GLYCOPROTEIN/POLYSACCHARIDE METABOLISM"/>
    <property type="match status" value="1"/>
</dbReference>
<dbReference type="InterPro" id="IPR038670">
    <property type="entry name" value="HslJ-like_sf"/>
</dbReference>
<evidence type="ECO:0000259" key="2">
    <source>
        <dbReference type="Pfam" id="PF03724"/>
    </source>
</evidence>
<dbReference type="Gene3D" id="2.40.128.270">
    <property type="match status" value="1"/>
</dbReference>
<dbReference type="InterPro" id="IPR039366">
    <property type="entry name" value="Pilotin"/>
</dbReference>
<dbReference type="RefSeq" id="WP_209286525.1">
    <property type="nucleotide sequence ID" value="NZ_JACVEW010000004.1"/>
</dbReference>
<evidence type="ECO:0000313" key="3">
    <source>
        <dbReference type="EMBL" id="MBP0047913.1"/>
    </source>
</evidence>
<dbReference type="InterPro" id="IPR005184">
    <property type="entry name" value="DUF306_Meta_HslJ"/>
</dbReference>
<dbReference type="PROSITE" id="PS51257">
    <property type="entry name" value="PROKAR_LIPOPROTEIN"/>
    <property type="match status" value="1"/>
</dbReference>
<dbReference type="PANTHER" id="PTHR38013:SF1">
    <property type="entry name" value="GLYCOPROTEIN_POLYSACCHARIDE METABOLISM"/>
    <property type="match status" value="1"/>
</dbReference>
<dbReference type="InterPro" id="IPR053196">
    <property type="entry name" value="Lipoprotein_YbaY-like"/>
</dbReference>
<reference evidence="3 4" key="1">
    <citation type="submission" date="2020-09" db="EMBL/GenBank/DDBJ databases">
        <authorList>
            <person name="Tanuku N.R.S."/>
        </authorList>
    </citation>
    <scope>NUCLEOTIDE SEQUENCE [LARGE SCALE GENOMIC DNA]</scope>
    <source>
        <strain evidence="3 4">AK62</strain>
    </source>
</reference>
<keyword evidence="1" id="KW-0732">Signal</keyword>
<proteinExistence type="predicted"/>
<dbReference type="Pfam" id="PF03724">
    <property type="entry name" value="META"/>
    <property type="match status" value="1"/>
</dbReference>
<organism evidence="3 4">
    <name type="scientific">Marinobacterium alkalitolerans</name>
    <dbReference type="NCBI Taxonomy" id="1542925"/>
    <lineage>
        <taxon>Bacteria</taxon>
        <taxon>Pseudomonadati</taxon>
        <taxon>Pseudomonadota</taxon>
        <taxon>Gammaproteobacteria</taxon>
        <taxon>Oceanospirillales</taxon>
        <taxon>Oceanospirillaceae</taxon>
        <taxon>Marinobacterium</taxon>
    </lineage>
</organism>